<name>A0ABN7NT03_TIMPD</name>
<dbReference type="Proteomes" id="UP001153148">
    <property type="component" value="Unassembled WGS sequence"/>
</dbReference>
<keyword evidence="2" id="KW-1185">Reference proteome</keyword>
<organism evidence="1 2">
    <name type="scientific">Timema podura</name>
    <name type="common">Walking stick</name>
    <dbReference type="NCBI Taxonomy" id="61482"/>
    <lineage>
        <taxon>Eukaryota</taxon>
        <taxon>Metazoa</taxon>
        <taxon>Ecdysozoa</taxon>
        <taxon>Arthropoda</taxon>
        <taxon>Hexapoda</taxon>
        <taxon>Insecta</taxon>
        <taxon>Pterygota</taxon>
        <taxon>Neoptera</taxon>
        <taxon>Polyneoptera</taxon>
        <taxon>Phasmatodea</taxon>
        <taxon>Timematodea</taxon>
        <taxon>Timematoidea</taxon>
        <taxon>Timematidae</taxon>
        <taxon>Timema</taxon>
    </lineage>
</organism>
<reference evidence="1" key="1">
    <citation type="submission" date="2021-03" db="EMBL/GenBank/DDBJ databases">
        <authorList>
            <person name="Tran Van P."/>
        </authorList>
    </citation>
    <scope>NUCLEOTIDE SEQUENCE</scope>
</reference>
<accession>A0ABN7NT03</accession>
<comment type="caution">
    <text evidence="1">The sequence shown here is derived from an EMBL/GenBank/DDBJ whole genome shotgun (WGS) entry which is preliminary data.</text>
</comment>
<sequence length="92" mass="10017">MGKGSKFQKLKVNNYFSVWQKTKIQQADQALAYIEYAFQCSSSVIVSLQNKEGKLEVCRLGLDSRVRLDPAPVEADLGVDTGLVGCSAHAAP</sequence>
<evidence type="ECO:0000313" key="2">
    <source>
        <dbReference type="Proteomes" id="UP001153148"/>
    </source>
</evidence>
<dbReference type="EMBL" id="CAJPIN010005969">
    <property type="protein sequence ID" value="CAG2057745.1"/>
    <property type="molecule type" value="Genomic_DNA"/>
</dbReference>
<proteinExistence type="predicted"/>
<evidence type="ECO:0000313" key="1">
    <source>
        <dbReference type="EMBL" id="CAG2057745.1"/>
    </source>
</evidence>
<protein>
    <submittedName>
        <fullName evidence="1">Uncharacterized protein</fullName>
    </submittedName>
</protein>
<gene>
    <name evidence="1" type="ORF">TPAB3V08_LOCUS4722</name>
</gene>